<evidence type="ECO:0000256" key="10">
    <source>
        <dbReference type="PIRSR" id="PIRSR614732-1"/>
    </source>
</evidence>
<keyword evidence="4 9" id="KW-0210">Decarboxylase</keyword>
<keyword evidence="5 9" id="KW-0665">Pyrimidine biosynthesis</keyword>
<dbReference type="eggNOG" id="COG0284">
    <property type="taxonomic scope" value="Bacteria"/>
</dbReference>
<evidence type="ECO:0000256" key="8">
    <source>
        <dbReference type="ARBA" id="ARBA00061012"/>
    </source>
</evidence>
<evidence type="ECO:0000256" key="6">
    <source>
        <dbReference type="ARBA" id="ARBA00023239"/>
    </source>
</evidence>
<dbReference type="InterPro" id="IPR011060">
    <property type="entry name" value="RibuloseP-bd_barrel"/>
</dbReference>
<evidence type="ECO:0000313" key="14">
    <source>
        <dbReference type="EMBL" id="AEW73935.1"/>
    </source>
</evidence>
<comment type="catalytic activity">
    <reaction evidence="7 9 12">
        <text>orotidine 5'-phosphate + H(+) = UMP + CO2</text>
        <dbReference type="Rhea" id="RHEA:11596"/>
        <dbReference type="ChEBI" id="CHEBI:15378"/>
        <dbReference type="ChEBI" id="CHEBI:16526"/>
        <dbReference type="ChEBI" id="CHEBI:57538"/>
        <dbReference type="ChEBI" id="CHEBI:57865"/>
        <dbReference type="EC" id="4.1.1.23"/>
    </reaction>
</comment>
<feature type="binding site" evidence="9 11">
    <location>
        <position position="247"/>
    </location>
    <ligand>
        <name>substrate</name>
    </ligand>
</feature>
<dbReference type="SUPFAM" id="SSF51366">
    <property type="entry name" value="Ribulose-phoshate binding barrel"/>
    <property type="match status" value="1"/>
</dbReference>
<feature type="active site" description="For OMPdecase activity" evidence="10">
    <location>
        <position position="99"/>
    </location>
</feature>
<dbReference type="UniPathway" id="UPA00070">
    <property type="reaction ID" value="UER00120"/>
</dbReference>
<feature type="binding site" evidence="9 11">
    <location>
        <position position="70"/>
    </location>
    <ligand>
        <name>substrate</name>
    </ligand>
</feature>
<sequence>MQRWQVECSPFICSAPLRAHRRKGLVMTSVTSSASRVITDSPVVVALDYNKRDAALAFVDGIDPRDCRLKVGKEMFTLFGPQIVRDLQQRGFDVFLDLKFHDIPNTTAHAVAAAAELGVWMVNVHASGGARMMTAAREALLPFGSDAPLLIAVTVLTSMDESDLRDLGVTLSPAQHAERLARLTQNCGLDGVVCSAQEAVRFKSELGQAFKLVTPGIRPAGSEAGDQRRIMTPEQALAAGVDYMVIGRPVTQSANPSETLKAINASLKKGA</sequence>
<dbReference type="PROSITE" id="PS00156">
    <property type="entry name" value="OMPDECASE"/>
    <property type="match status" value="1"/>
</dbReference>
<dbReference type="SMART" id="SM00934">
    <property type="entry name" value="OMPdecase"/>
    <property type="match status" value="1"/>
</dbReference>
<evidence type="ECO:0000256" key="3">
    <source>
        <dbReference type="ARBA" id="ARBA00011738"/>
    </source>
</evidence>
<evidence type="ECO:0000256" key="12">
    <source>
        <dbReference type="RuleBase" id="RU000512"/>
    </source>
</evidence>
<proteinExistence type="inferred from homology"/>
<dbReference type="EC" id="4.1.1.23" evidence="9"/>
<dbReference type="Pfam" id="PF00215">
    <property type="entry name" value="OMPdecase"/>
    <property type="match status" value="1"/>
</dbReference>
<feature type="binding site" evidence="9 11">
    <location>
        <position position="248"/>
    </location>
    <ligand>
        <name>substrate</name>
    </ligand>
</feature>
<dbReference type="CDD" id="cd04725">
    <property type="entry name" value="OMP_decarboxylase_like"/>
    <property type="match status" value="1"/>
</dbReference>
<evidence type="ECO:0000256" key="9">
    <source>
        <dbReference type="HAMAP-Rule" id="MF_01200"/>
    </source>
</evidence>
<dbReference type="STRING" id="299767.GCA_900068845_01523"/>
<evidence type="ECO:0000259" key="13">
    <source>
        <dbReference type="SMART" id="SM00934"/>
    </source>
</evidence>
<dbReference type="PANTHER" id="PTHR32119">
    <property type="entry name" value="OROTIDINE 5'-PHOSPHATE DECARBOXYLASE"/>
    <property type="match status" value="1"/>
</dbReference>
<evidence type="ECO:0000256" key="5">
    <source>
        <dbReference type="ARBA" id="ARBA00022975"/>
    </source>
</evidence>
<feature type="active site" description="Proton donor" evidence="9">
    <location>
        <position position="99"/>
    </location>
</feature>
<feature type="domain" description="Orotidine 5'-phosphate decarboxylase" evidence="13">
    <location>
        <begin position="42"/>
        <end position="263"/>
    </location>
</feature>
<evidence type="ECO:0000256" key="1">
    <source>
        <dbReference type="ARBA" id="ARBA00002356"/>
    </source>
</evidence>
<dbReference type="AlphaFoldDB" id="G8LDS3"/>
<feature type="binding site" evidence="9 11">
    <location>
        <position position="48"/>
    </location>
    <ligand>
        <name>substrate</name>
    </ligand>
</feature>
<accession>G8LDS3</accession>
<dbReference type="InterPro" id="IPR001754">
    <property type="entry name" value="OMPdeCOase_dom"/>
</dbReference>
<feature type="binding site" evidence="9">
    <location>
        <begin position="97"/>
        <end position="106"/>
    </location>
    <ligand>
        <name>substrate</name>
    </ligand>
</feature>
<dbReference type="NCBIfam" id="TIGR01740">
    <property type="entry name" value="pyrF"/>
    <property type="match status" value="1"/>
</dbReference>
<dbReference type="KEGG" id="eec:EcWSU1_02500"/>
<evidence type="ECO:0000256" key="4">
    <source>
        <dbReference type="ARBA" id="ARBA00022793"/>
    </source>
</evidence>
<comment type="pathway">
    <text evidence="2 9 12">Pyrimidine metabolism; UMP biosynthesis via de novo pathway; UMP from orotate: step 2/2.</text>
</comment>
<dbReference type="GO" id="GO:0005829">
    <property type="term" value="C:cytosol"/>
    <property type="evidence" value="ECO:0007669"/>
    <property type="project" value="TreeGrafter"/>
</dbReference>
<dbReference type="FunFam" id="3.20.20.70:FF:000015">
    <property type="entry name" value="Orotidine 5'-phosphate decarboxylase"/>
    <property type="match status" value="1"/>
</dbReference>
<dbReference type="InterPro" id="IPR014732">
    <property type="entry name" value="OMPdecase"/>
</dbReference>
<feature type="binding site" evidence="9 11">
    <location>
        <position position="218"/>
    </location>
    <ligand>
        <name>substrate</name>
    </ligand>
</feature>
<evidence type="ECO:0000256" key="2">
    <source>
        <dbReference type="ARBA" id="ARBA00004861"/>
    </source>
</evidence>
<dbReference type="HAMAP" id="MF_01200_B">
    <property type="entry name" value="OMPdecase_type1_B"/>
    <property type="match status" value="1"/>
</dbReference>
<dbReference type="Proteomes" id="UP000007838">
    <property type="component" value="Chromosome"/>
</dbReference>
<reference evidence="14 15" key="1">
    <citation type="journal article" date="2011" name="Stand. Genomic Sci.">
        <title>Complete genome of the onion pathogen Enterobacter cloacae EcWSU1.</title>
        <authorList>
            <person name="Humann J.L."/>
            <person name="Wildung M."/>
            <person name="Cheng C.H."/>
            <person name="Lee T."/>
            <person name="Stewart J.E."/>
            <person name="Drew J.C."/>
            <person name="Triplett E.W."/>
            <person name="Main D."/>
            <person name="Schroeder B.K."/>
        </authorList>
    </citation>
    <scope>NUCLEOTIDE SEQUENCE [LARGE SCALE GENOMIC DNA]</scope>
    <source>
        <strain evidence="14 15">EcWSU1</strain>
    </source>
</reference>
<dbReference type="PANTHER" id="PTHR32119:SF2">
    <property type="entry name" value="OROTIDINE 5'-PHOSPHATE DECARBOXYLASE"/>
    <property type="match status" value="1"/>
</dbReference>
<dbReference type="Gene3D" id="3.20.20.70">
    <property type="entry name" value="Aldolase class I"/>
    <property type="match status" value="1"/>
</dbReference>
<comment type="subunit">
    <text evidence="3 9">Homodimer.</text>
</comment>
<dbReference type="EMBL" id="CP002886">
    <property type="protein sequence ID" value="AEW73935.1"/>
    <property type="molecule type" value="Genomic_DNA"/>
</dbReference>
<protein>
    <recommendedName>
        <fullName evidence="9">Orotidine 5'-phosphate decarboxylase</fullName>
        <ecNumber evidence="9">4.1.1.23</ecNumber>
    </recommendedName>
    <alternativeName>
        <fullName evidence="9">OMP decarboxylase</fullName>
        <shortName evidence="9">OMPDCase</shortName>
        <shortName evidence="9">OMPdecase</shortName>
    </alternativeName>
</protein>
<dbReference type="InterPro" id="IPR047596">
    <property type="entry name" value="OMPdecase_bac"/>
</dbReference>
<dbReference type="GO" id="GO:0044205">
    <property type="term" value="P:'de novo' UMP biosynthetic process"/>
    <property type="evidence" value="ECO:0007669"/>
    <property type="project" value="UniProtKB-UniRule"/>
</dbReference>
<keyword evidence="6 9" id="KW-0456">Lyase</keyword>
<feature type="binding site" evidence="9 11">
    <location>
        <position position="227"/>
    </location>
    <ligand>
        <name>substrate</name>
    </ligand>
</feature>
<dbReference type="HOGENOM" id="CLU_067069_0_0_6"/>
<dbReference type="NCBIfam" id="NF001273">
    <property type="entry name" value="PRK00230.1"/>
    <property type="match status" value="1"/>
</dbReference>
<feature type="active site" description="For OMPdecase activity" evidence="10">
    <location>
        <position position="102"/>
    </location>
</feature>
<comment type="similarity">
    <text evidence="8 9">Belongs to the OMP decarboxylase family. Type 1 subfamily.</text>
</comment>
<comment type="function">
    <text evidence="1 9">Catalyzes the decarboxylation of orotidine 5'-monophosphate (OMP) to uridine 5'-monophosphate (UMP).</text>
</comment>
<feature type="binding site" evidence="9 11">
    <location>
        <position position="157"/>
    </location>
    <ligand>
        <name>substrate</name>
    </ligand>
</feature>
<dbReference type="InterPro" id="IPR018089">
    <property type="entry name" value="OMPdecase_AS"/>
</dbReference>
<evidence type="ECO:0000256" key="11">
    <source>
        <dbReference type="PIRSR" id="PIRSR614732-2"/>
    </source>
</evidence>
<gene>
    <name evidence="9 14" type="primary">pyrF</name>
    <name evidence="14" type="ORF">EcWSU1_02500</name>
</gene>
<dbReference type="GO" id="GO:0006207">
    <property type="term" value="P:'de novo' pyrimidine nucleobase biosynthetic process"/>
    <property type="evidence" value="ECO:0007669"/>
    <property type="project" value="InterPro"/>
</dbReference>
<dbReference type="GO" id="GO:0004590">
    <property type="term" value="F:orotidine-5'-phosphate decarboxylase activity"/>
    <property type="evidence" value="ECO:0007669"/>
    <property type="project" value="UniProtKB-UniRule"/>
</dbReference>
<name>G8LDS3_9ENTR</name>
<evidence type="ECO:0000256" key="7">
    <source>
        <dbReference type="ARBA" id="ARBA00049157"/>
    </source>
</evidence>
<feature type="active site" description="For OMPdecase activity" evidence="10">
    <location>
        <position position="97"/>
    </location>
</feature>
<organism evidence="14 15">
    <name type="scientific">Enterobacter ludwigii</name>
    <dbReference type="NCBI Taxonomy" id="299767"/>
    <lineage>
        <taxon>Bacteria</taxon>
        <taxon>Pseudomonadati</taxon>
        <taxon>Pseudomonadota</taxon>
        <taxon>Gammaproteobacteria</taxon>
        <taxon>Enterobacterales</taxon>
        <taxon>Enterobacteriaceae</taxon>
        <taxon>Enterobacter</taxon>
        <taxon>Enterobacter cloacae complex</taxon>
    </lineage>
</organism>
<dbReference type="InterPro" id="IPR013785">
    <property type="entry name" value="Aldolase_TIM"/>
</dbReference>
<evidence type="ECO:0000313" key="15">
    <source>
        <dbReference type="Proteomes" id="UP000007838"/>
    </source>
</evidence>